<accession>A0AAE3IL54</accession>
<gene>
    <name evidence="1" type="ORF">OD355_04770</name>
</gene>
<dbReference type="PROSITE" id="PS51257">
    <property type="entry name" value="PROKAR_LIPOPROTEIN"/>
    <property type="match status" value="1"/>
</dbReference>
<keyword evidence="2" id="KW-1185">Reference proteome</keyword>
<dbReference type="Proteomes" id="UP001209317">
    <property type="component" value="Unassembled WGS sequence"/>
</dbReference>
<sequence>MYRCRLLLIIFFMVGCKEEKHPVEAAFYYWKTNFTLTAPEKQILEELDVNKLYVRYFDIAMKNNTPVPVMPVFFESKPPVKEIVPVVYIKNEVMLNERADLPQLAAHVVDYIGQINRENNITTREIQLDCDWTLNSKDRFLAFVNLLAEKTKDTLSATIRLHQAKYHNRTGIPKVHKGVLMYYNMGTIAADSLNSIYDRNIAKRYLPSLKNYPLQLNVAVPLYAWMIHSRQNKILRLVSRIRLKDMEAQKAFKKIDDSRFIVLQSGNYFGHYFKKDDEVKIESISEKDLKEMVADLRKSLKQPPGEIIFYDLDSTNINAYEKTIFKKLVNSF</sequence>
<evidence type="ECO:0000313" key="1">
    <source>
        <dbReference type="EMBL" id="MCU7693828.1"/>
    </source>
</evidence>
<evidence type="ECO:0000313" key="2">
    <source>
        <dbReference type="Proteomes" id="UP001209317"/>
    </source>
</evidence>
<organism evidence="1 2">
    <name type="scientific">Haoranjiania flava</name>
    <dbReference type="NCBI Taxonomy" id="1856322"/>
    <lineage>
        <taxon>Bacteria</taxon>
        <taxon>Pseudomonadati</taxon>
        <taxon>Bacteroidota</taxon>
        <taxon>Chitinophagia</taxon>
        <taxon>Chitinophagales</taxon>
        <taxon>Chitinophagaceae</taxon>
        <taxon>Haoranjiania</taxon>
    </lineage>
</organism>
<evidence type="ECO:0008006" key="3">
    <source>
        <dbReference type="Google" id="ProtNLM"/>
    </source>
</evidence>
<dbReference type="AlphaFoldDB" id="A0AAE3IL54"/>
<comment type="caution">
    <text evidence="1">The sequence shown here is derived from an EMBL/GenBank/DDBJ whole genome shotgun (WGS) entry which is preliminary data.</text>
</comment>
<dbReference type="EMBL" id="JAOTPL010000004">
    <property type="protein sequence ID" value="MCU7693828.1"/>
    <property type="molecule type" value="Genomic_DNA"/>
</dbReference>
<reference evidence="1" key="1">
    <citation type="submission" date="2022-10" db="EMBL/GenBank/DDBJ databases">
        <authorList>
            <person name="Kim H.S."/>
            <person name="Kim J.-S."/>
            <person name="Suh M.K."/>
            <person name="Eom M.K."/>
            <person name="Lee J.-S."/>
        </authorList>
    </citation>
    <scope>NUCLEOTIDE SEQUENCE</scope>
    <source>
        <strain evidence="1">LIP-5</strain>
    </source>
</reference>
<protein>
    <recommendedName>
        <fullName evidence="3">Lipoprotein</fullName>
    </recommendedName>
</protein>
<proteinExistence type="predicted"/>
<dbReference type="RefSeq" id="WP_263037314.1">
    <property type="nucleotide sequence ID" value="NZ_JAOTPL010000004.1"/>
</dbReference>
<name>A0AAE3IL54_9BACT</name>